<dbReference type="Proteomes" id="UP000887159">
    <property type="component" value="Unassembled WGS sequence"/>
</dbReference>
<dbReference type="EMBL" id="BMAU01021028">
    <property type="protein sequence ID" value="GFX87228.1"/>
    <property type="molecule type" value="Genomic_DNA"/>
</dbReference>
<organism evidence="1 2">
    <name type="scientific">Trichonephila clavipes</name>
    <name type="common">Golden silk orbweaver</name>
    <name type="synonym">Nephila clavipes</name>
    <dbReference type="NCBI Taxonomy" id="2585209"/>
    <lineage>
        <taxon>Eukaryota</taxon>
        <taxon>Metazoa</taxon>
        <taxon>Ecdysozoa</taxon>
        <taxon>Arthropoda</taxon>
        <taxon>Chelicerata</taxon>
        <taxon>Arachnida</taxon>
        <taxon>Araneae</taxon>
        <taxon>Araneomorphae</taxon>
        <taxon>Entelegynae</taxon>
        <taxon>Araneoidea</taxon>
        <taxon>Nephilidae</taxon>
        <taxon>Trichonephila</taxon>
    </lineage>
</organism>
<sequence>MARQTSGEALETTRSELTHLRILWDLEHKEDHQKVHIDDVENDLNTENIKKVAESCCVSMELRKRVVSSQDL</sequence>
<evidence type="ECO:0000313" key="2">
    <source>
        <dbReference type="Proteomes" id="UP000887159"/>
    </source>
</evidence>
<comment type="caution">
    <text evidence="1">The sequence shown here is derived from an EMBL/GenBank/DDBJ whole genome shotgun (WGS) entry which is preliminary data.</text>
</comment>
<dbReference type="AlphaFoldDB" id="A0A8X6UXH3"/>
<accession>A0A8X6UXH3</accession>
<gene>
    <name evidence="1" type="ORF">TNCV_466621</name>
</gene>
<reference evidence="1" key="1">
    <citation type="submission" date="2020-08" db="EMBL/GenBank/DDBJ databases">
        <title>Multicomponent nature underlies the extraordinary mechanical properties of spider dragline silk.</title>
        <authorList>
            <person name="Kono N."/>
            <person name="Nakamura H."/>
            <person name="Mori M."/>
            <person name="Yoshida Y."/>
            <person name="Ohtoshi R."/>
            <person name="Malay A.D."/>
            <person name="Moran D.A.P."/>
            <person name="Tomita M."/>
            <person name="Numata K."/>
            <person name="Arakawa K."/>
        </authorList>
    </citation>
    <scope>NUCLEOTIDE SEQUENCE</scope>
</reference>
<keyword evidence="2" id="KW-1185">Reference proteome</keyword>
<evidence type="ECO:0000313" key="1">
    <source>
        <dbReference type="EMBL" id="GFX87228.1"/>
    </source>
</evidence>
<name>A0A8X6UXH3_TRICX</name>
<protein>
    <submittedName>
        <fullName evidence="1">Uncharacterized protein</fullName>
    </submittedName>
</protein>
<proteinExistence type="predicted"/>